<dbReference type="AlphaFoldDB" id="A0A1Q2MA89"/>
<keyword evidence="1" id="KW-0547">Nucleotide-binding</keyword>
<dbReference type="Gene3D" id="3.30.1360.40">
    <property type="match status" value="1"/>
</dbReference>
<dbReference type="NCBIfam" id="TIGR00370">
    <property type="entry name" value="5-oxoprolinase subunit PxpB"/>
    <property type="match status" value="1"/>
</dbReference>
<keyword evidence="2" id="KW-0378">Hydrolase</keyword>
<dbReference type="Gene3D" id="2.40.100.10">
    <property type="entry name" value="Cyclophilin-like"/>
    <property type="match status" value="1"/>
</dbReference>
<evidence type="ECO:0000256" key="2">
    <source>
        <dbReference type="ARBA" id="ARBA00022801"/>
    </source>
</evidence>
<organism evidence="5 6">
    <name type="scientific">Microbulbifer agarilyticus</name>
    <dbReference type="NCBI Taxonomy" id="260552"/>
    <lineage>
        <taxon>Bacteria</taxon>
        <taxon>Pseudomonadati</taxon>
        <taxon>Pseudomonadota</taxon>
        <taxon>Gammaproteobacteria</taxon>
        <taxon>Cellvibrionales</taxon>
        <taxon>Microbulbiferaceae</taxon>
        <taxon>Microbulbifer</taxon>
    </lineage>
</organism>
<dbReference type="EMBL" id="CP019650">
    <property type="protein sequence ID" value="AQQ69606.1"/>
    <property type="molecule type" value="Genomic_DNA"/>
</dbReference>
<feature type="domain" description="Carboxyltransferase" evidence="4">
    <location>
        <begin position="6"/>
        <end position="218"/>
    </location>
</feature>
<dbReference type="InterPro" id="IPR003833">
    <property type="entry name" value="CT_C_D"/>
</dbReference>
<sequence length="252" mass="27698">MHLSGFVIQSNGDTAWDICFDGEVSEGLSALIIGIETHLEQQMASGEWPEIIELIPAYRCLTVRYDPLQSSPELKERLERLVVELIELNDQARTPSQPPGATTVEIPVCYEGDYAPDMNALCERVGLTRDEIIRRHSSPRYLVHMLGFTPGFLYLGGLDPRLACPRKAKPALKLAAGSVGIGGSQTGVYPQETPGGWQIIGRTPVQLFNPARDYPFIARPLDRIQFVPISAAEFKALALLQEQGLPGENPSC</sequence>
<reference evidence="5" key="1">
    <citation type="submission" date="2017-02" db="EMBL/GenBank/DDBJ databases">
        <title>Genome of Microbulbifer agarilyticus GP101.</title>
        <authorList>
            <person name="Jung J."/>
            <person name="Bae S.S."/>
            <person name="Baek K."/>
        </authorList>
    </citation>
    <scope>NUCLEOTIDE SEQUENCE [LARGE SCALE GENOMIC DNA]</scope>
    <source>
        <strain evidence="5">GP101</strain>
    </source>
</reference>
<dbReference type="Proteomes" id="UP000188219">
    <property type="component" value="Chromosome"/>
</dbReference>
<dbReference type="InterPro" id="IPR010016">
    <property type="entry name" value="PxpB"/>
</dbReference>
<dbReference type="Pfam" id="PF02682">
    <property type="entry name" value="CT_C_D"/>
    <property type="match status" value="1"/>
</dbReference>
<evidence type="ECO:0000256" key="3">
    <source>
        <dbReference type="ARBA" id="ARBA00022840"/>
    </source>
</evidence>
<evidence type="ECO:0000256" key="1">
    <source>
        <dbReference type="ARBA" id="ARBA00022741"/>
    </source>
</evidence>
<dbReference type="SUPFAM" id="SSF160467">
    <property type="entry name" value="PH0987 N-terminal domain-like"/>
    <property type="match status" value="1"/>
</dbReference>
<dbReference type="SUPFAM" id="SSF50891">
    <property type="entry name" value="Cyclophilin-like"/>
    <property type="match status" value="1"/>
</dbReference>
<proteinExistence type="predicted"/>
<dbReference type="STRING" id="260552.Mag101_14700"/>
<dbReference type="KEGG" id="maga:Mag101_14700"/>
<dbReference type="PANTHER" id="PTHR34698">
    <property type="entry name" value="5-OXOPROLINASE SUBUNIT B"/>
    <property type="match status" value="1"/>
</dbReference>
<dbReference type="SMART" id="SM00796">
    <property type="entry name" value="AHS1"/>
    <property type="match status" value="1"/>
</dbReference>
<dbReference type="PANTHER" id="PTHR34698:SF2">
    <property type="entry name" value="5-OXOPROLINASE SUBUNIT B"/>
    <property type="match status" value="1"/>
</dbReference>
<dbReference type="InterPro" id="IPR029000">
    <property type="entry name" value="Cyclophilin-like_dom_sf"/>
</dbReference>
<gene>
    <name evidence="5" type="ORF">Mag101_14700</name>
</gene>
<accession>A0A1Q2MA89</accession>
<dbReference type="GO" id="GO:0016787">
    <property type="term" value="F:hydrolase activity"/>
    <property type="evidence" value="ECO:0007669"/>
    <property type="project" value="UniProtKB-KW"/>
</dbReference>
<dbReference type="GO" id="GO:0005524">
    <property type="term" value="F:ATP binding"/>
    <property type="evidence" value="ECO:0007669"/>
    <property type="project" value="UniProtKB-KW"/>
</dbReference>
<evidence type="ECO:0000313" key="6">
    <source>
        <dbReference type="Proteomes" id="UP000188219"/>
    </source>
</evidence>
<evidence type="ECO:0000313" key="5">
    <source>
        <dbReference type="EMBL" id="AQQ69606.1"/>
    </source>
</evidence>
<keyword evidence="6" id="KW-1185">Reference proteome</keyword>
<name>A0A1Q2MA89_9GAMM</name>
<evidence type="ECO:0000259" key="4">
    <source>
        <dbReference type="SMART" id="SM00796"/>
    </source>
</evidence>
<protein>
    <recommendedName>
        <fullName evidence="4">Carboxyltransferase domain-containing protein</fullName>
    </recommendedName>
</protein>
<keyword evidence="3" id="KW-0067">ATP-binding</keyword>